<accession>A0A1S2N0I6</accession>
<comment type="similarity">
    <text evidence="5 6">Belongs to the class I-like SAM-binding methyltransferase superfamily. C5-methyltransferase family.</text>
</comment>
<dbReference type="PANTHER" id="PTHR10629:SF52">
    <property type="entry name" value="DNA (CYTOSINE-5)-METHYLTRANSFERASE 1"/>
    <property type="match status" value="1"/>
</dbReference>
<dbReference type="GO" id="GO:0003677">
    <property type="term" value="F:DNA binding"/>
    <property type="evidence" value="ECO:0007669"/>
    <property type="project" value="TreeGrafter"/>
</dbReference>
<dbReference type="InterPro" id="IPR029063">
    <property type="entry name" value="SAM-dependent_MTases_sf"/>
</dbReference>
<evidence type="ECO:0000313" key="8">
    <source>
        <dbReference type="EMBL" id="OIJ36114.1"/>
    </source>
</evidence>
<organism evidence="8 9">
    <name type="scientific">Rothia kristinae</name>
    <dbReference type="NCBI Taxonomy" id="37923"/>
    <lineage>
        <taxon>Bacteria</taxon>
        <taxon>Bacillati</taxon>
        <taxon>Actinomycetota</taxon>
        <taxon>Actinomycetes</taxon>
        <taxon>Micrococcales</taxon>
        <taxon>Micrococcaceae</taxon>
        <taxon>Rothia</taxon>
    </lineage>
</organism>
<evidence type="ECO:0000256" key="7">
    <source>
        <dbReference type="RuleBase" id="RU000417"/>
    </source>
</evidence>
<sequence length="371" mass="41097">MAKTVRMGEFFSGPGGMAKGAEMAAADSELRGRIELRHAWAVDFDGDSCETYRENISIDSGDVHTMDARDAVERLDEFSAIDGFAFGFPCNDFSLVGRRLGLDGPYGPLFRSGIRVLEEKQPAWFVAENVSGLRSANGGRAFATILKAMAEAGYRIVPHLYRFEEYGVPQKRHRVIIVGTREDLDLRFHVPAPTHGEGALLKPFETVGKTFSRPMAPDVQNNEPTRQSKKVVERLRLIDAGENAFNAKRMTDAHRLNVRGATLSNIYRRLDPALPSYTITGSGGGGTHVYHWEQDRALTNRERARLQSFDDDFVFSGGRASVRRQIGMAVPPVGAKAIFGALFRTLCGIEYSAVPSNLIHLVDEEQLELHL</sequence>
<dbReference type="PROSITE" id="PS00094">
    <property type="entry name" value="C5_MTASE_1"/>
    <property type="match status" value="1"/>
</dbReference>
<dbReference type="GO" id="GO:0009307">
    <property type="term" value="P:DNA restriction-modification system"/>
    <property type="evidence" value="ECO:0007669"/>
    <property type="project" value="UniProtKB-KW"/>
</dbReference>
<comment type="caution">
    <text evidence="8">The sequence shown here is derived from an EMBL/GenBank/DDBJ whole genome shotgun (WGS) entry which is preliminary data.</text>
</comment>
<dbReference type="EMBL" id="MODZ01000005">
    <property type="protein sequence ID" value="OIJ36114.1"/>
    <property type="molecule type" value="Genomic_DNA"/>
</dbReference>
<dbReference type="InterPro" id="IPR001525">
    <property type="entry name" value="C5_MeTfrase"/>
</dbReference>
<evidence type="ECO:0000256" key="4">
    <source>
        <dbReference type="ARBA" id="ARBA00022747"/>
    </source>
</evidence>
<evidence type="ECO:0000256" key="3">
    <source>
        <dbReference type="ARBA" id="ARBA00022691"/>
    </source>
</evidence>
<protein>
    <recommendedName>
        <fullName evidence="7">Cytosine-specific methyltransferase</fullName>
        <ecNumber evidence="7">2.1.1.37</ecNumber>
    </recommendedName>
</protein>
<evidence type="ECO:0000256" key="6">
    <source>
        <dbReference type="RuleBase" id="RU000416"/>
    </source>
</evidence>
<dbReference type="NCBIfam" id="TIGR00675">
    <property type="entry name" value="dcm"/>
    <property type="match status" value="1"/>
</dbReference>
<comment type="catalytic activity">
    <reaction evidence="7">
        <text>a 2'-deoxycytidine in DNA + S-adenosyl-L-methionine = a 5-methyl-2'-deoxycytidine in DNA + S-adenosyl-L-homocysteine + H(+)</text>
        <dbReference type="Rhea" id="RHEA:13681"/>
        <dbReference type="Rhea" id="RHEA-COMP:11369"/>
        <dbReference type="Rhea" id="RHEA-COMP:11370"/>
        <dbReference type="ChEBI" id="CHEBI:15378"/>
        <dbReference type="ChEBI" id="CHEBI:57856"/>
        <dbReference type="ChEBI" id="CHEBI:59789"/>
        <dbReference type="ChEBI" id="CHEBI:85452"/>
        <dbReference type="ChEBI" id="CHEBI:85454"/>
        <dbReference type="EC" id="2.1.1.37"/>
    </reaction>
</comment>
<dbReference type="OrthoDB" id="9813719at2"/>
<dbReference type="InterPro" id="IPR050390">
    <property type="entry name" value="C5-Methyltransferase"/>
</dbReference>
<dbReference type="InterPro" id="IPR018117">
    <property type="entry name" value="C5_DNA_meth_AS"/>
</dbReference>
<evidence type="ECO:0000256" key="5">
    <source>
        <dbReference type="PROSITE-ProRule" id="PRU01016"/>
    </source>
</evidence>
<dbReference type="Pfam" id="PF00145">
    <property type="entry name" value="DNA_methylase"/>
    <property type="match status" value="1"/>
</dbReference>
<dbReference type="GO" id="GO:0044027">
    <property type="term" value="P:negative regulation of gene expression via chromosomal CpG island methylation"/>
    <property type="evidence" value="ECO:0007669"/>
    <property type="project" value="TreeGrafter"/>
</dbReference>
<keyword evidence="2 5" id="KW-0808">Transferase</keyword>
<evidence type="ECO:0000313" key="9">
    <source>
        <dbReference type="Proteomes" id="UP000179540"/>
    </source>
</evidence>
<keyword evidence="3 5" id="KW-0949">S-adenosyl-L-methionine</keyword>
<dbReference type="Gene3D" id="3.90.120.10">
    <property type="entry name" value="DNA Methylase, subunit A, domain 2"/>
    <property type="match status" value="1"/>
</dbReference>
<dbReference type="PROSITE" id="PS51679">
    <property type="entry name" value="SAM_MT_C5"/>
    <property type="match status" value="1"/>
</dbReference>
<evidence type="ECO:0000256" key="2">
    <source>
        <dbReference type="ARBA" id="ARBA00022679"/>
    </source>
</evidence>
<feature type="active site" evidence="5">
    <location>
        <position position="90"/>
    </location>
</feature>
<dbReference type="PRINTS" id="PR00105">
    <property type="entry name" value="C5METTRFRASE"/>
</dbReference>
<dbReference type="Gene3D" id="3.40.50.150">
    <property type="entry name" value="Vaccinia Virus protein VP39"/>
    <property type="match status" value="1"/>
</dbReference>
<dbReference type="PANTHER" id="PTHR10629">
    <property type="entry name" value="CYTOSINE-SPECIFIC METHYLTRANSFERASE"/>
    <property type="match status" value="1"/>
</dbReference>
<reference evidence="8 9" key="1">
    <citation type="submission" date="2016-10" db="EMBL/GenBank/DDBJ databases">
        <title>Draft genome sequence of strain LCT isolated from the Shenzhou X spacecraft of China.</title>
        <authorList>
            <person name="Huang B."/>
        </authorList>
    </citation>
    <scope>NUCLEOTIDE SEQUENCE [LARGE SCALE GENOMIC DNA]</scope>
    <source>
        <strain evidence="8 9">LCT-H5</strain>
    </source>
</reference>
<dbReference type="AlphaFoldDB" id="A0A1S2N0I6"/>
<dbReference type="RefSeq" id="WP_075514717.1">
    <property type="nucleotide sequence ID" value="NZ_MODZ01000005.1"/>
</dbReference>
<dbReference type="GO" id="GO:0003886">
    <property type="term" value="F:DNA (cytosine-5-)-methyltransferase activity"/>
    <property type="evidence" value="ECO:0007669"/>
    <property type="project" value="UniProtKB-EC"/>
</dbReference>
<name>A0A1S2N0I6_9MICC</name>
<dbReference type="SUPFAM" id="SSF53335">
    <property type="entry name" value="S-adenosyl-L-methionine-dependent methyltransferases"/>
    <property type="match status" value="1"/>
</dbReference>
<gene>
    <name evidence="8" type="ORF">BK826_05370</name>
</gene>
<keyword evidence="4" id="KW-0680">Restriction system</keyword>
<proteinExistence type="inferred from homology"/>
<dbReference type="EC" id="2.1.1.37" evidence="7"/>
<dbReference type="GO" id="GO:0032259">
    <property type="term" value="P:methylation"/>
    <property type="evidence" value="ECO:0007669"/>
    <property type="project" value="UniProtKB-KW"/>
</dbReference>
<dbReference type="Proteomes" id="UP000179540">
    <property type="component" value="Unassembled WGS sequence"/>
</dbReference>
<evidence type="ECO:0000256" key="1">
    <source>
        <dbReference type="ARBA" id="ARBA00022603"/>
    </source>
</evidence>
<keyword evidence="1 5" id="KW-0489">Methyltransferase</keyword>